<dbReference type="InterPro" id="IPR036162">
    <property type="entry name" value="Resolvase-like_N_sf"/>
</dbReference>
<gene>
    <name evidence="4" type="ORF">UFOVP765_46</name>
</gene>
<dbReference type="PROSITE" id="PS51736">
    <property type="entry name" value="RECOMBINASES_3"/>
    <property type="match status" value="1"/>
</dbReference>
<dbReference type="Pfam" id="PF07508">
    <property type="entry name" value="Recombinase"/>
    <property type="match status" value="1"/>
</dbReference>
<dbReference type="EMBL" id="LR796703">
    <property type="protein sequence ID" value="CAB4160989.1"/>
    <property type="molecule type" value="Genomic_DNA"/>
</dbReference>
<keyword evidence="1" id="KW-0238">DNA-binding</keyword>
<dbReference type="GO" id="GO:0003677">
    <property type="term" value="F:DNA binding"/>
    <property type="evidence" value="ECO:0007669"/>
    <property type="project" value="UniProtKB-KW"/>
</dbReference>
<dbReference type="SMART" id="SM00857">
    <property type="entry name" value="Resolvase"/>
    <property type="match status" value="1"/>
</dbReference>
<name>A0A6J5NNL5_9CAUD</name>
<dbReference type="Pfam" id="PF00239">
    <property type="entry name" value="Resolvase"/>
    <property type="match status" value="1"/>
</dbReference>
<dbReference type="PANTHER" id="PTHR30461">
    <property type="entry name" value="DNA-INVERTASE FROM LAMBDOID PROPHAGE"/>
    <property type="match status" value="1"/>
</dbReference>
<evidence type="ECO:0000256" key="2">
    <source>
        <dbReference type="ARBA" id="ARBA00023172"/>
    </source>
</evidence>
<dbReference type="Gene3D" id="3.40.50.1390">
    <property type="entry name" value="Resolvase, N-terminal catalytic domain"/>
    <property type="match status" value="1"/>
</dbReference>
<evidence type="ECO:0000313" key="4">
    <source>
        <dbReference type="EMBL" id="CAB4160989.1"/>
    </source>
</evidence>
<sequence>MKFIAYYRVSTDKQGQSGLGLEAQRTICYAYARSINAEIISEYTDIESGSHNDRPELLKALALLEIENGSRLLVAKQCRLTRSVALMSSLLEKKVPLTIAETPEASIFELHIRAVLNEETRRQISINTRNALMAAKARGVKLGAPREMMRVIAVKGGQAQAKVKIAYALKIKPMFDLAMENCGRASCRNIAKKLNELGVKTYSGSTWTAPNVSYYLNNIKDKENIKW</sequence>
<dbReference type="GO" id="GO:0000150">
    <property type="term" value="F:DNA strand exchange activity"/>
    <property type="evidence" value="ECO:0007669"/>
    <property type="project" value="InterPro"/>
</dbReference>
<keyword evidence="2" id="KW-0233">DNA recombination</keyword>
<accession>A0A6J5NNL5</accession>
<dbReference type="InterPro" id="IPR011109">
    <property type="entry name" value="DNA_bind_recombinase_dom"/>
</dbReference>
<dbReference type="PANTHER" id="PTHR30461:SF2">
    <property type="entry name" value="SERINE RECOMBINASE PINE-RELATED"/>
    <property type="match status" value="1"/>
</dbReference>
<evidence type="ECO:0000259" key="3">
    <source>
        <dbReference type="PROSITE" id="PS51736"/>
    </source>
</evidence>
<proteinExistence type="predicted"/>
<dbReference type="InterPro" id="IPR050639">
    <property type="entry name" value="SSR_resolvase"/>
</dbReference>
<evidence type="ECO:0000256" key="1">
    <source>
        <dbReference type="ARBA" id="ARBA00023125"/>
    </source>
</evidence>
<organism evidence="4">
    <name type="scientific">uncultured Caudovirales phage</name>
    <dbReference type="NCBI Taxonomy" id="2100421"/>
    <lineage>
        <taxon>Viruses</taxon>
        <taxon>Duplodnaviria</taxon>
        <taxon>Heunggongvirae</taxon>
        <taxon>Uroviricota</taxon>
        <taxon>Caudoviricetes</taxon>
        <taxon>Peduoviridae</taxon>
        <taxon>Maltschvirus</taxon>
        <taxon>Maltschvirus maltsch</taxon>
    </lineage>
</organism>
<protein>
    <submittedName>
        <fullName evidence="4">Ser_Recombinase domain containing protein</fullName>
    </submittedName>
</protein>
<dbReference type="SUPFAM" id="SSF53041">
    <property type="entry name" value="Resolvase-like"/>
    <property type="match status" value="1"/>
</dbReference>
<dbReference type="CDD" id="cd00338">
    <property type="entry name" value="Ser_Recombinase"/>
    <property type="match status" value="1"/>
</dbReference>
<reference evidence="4" key="1">
    <citation type="submission" date="2020-04" db="EMBL/GenBank/DDBJ databases">
        <authorList>
            <person name="Chiriac C."/>
            <person name="Salcher M."/>
            <person name="Ghai R."/>
            <person name="Kavagutti S V."/>
        </authorList>
    </citation>
    <scope>NUCLEOTIDE SEQUENCE</scope>
</reference>
<feature type="domain" description="Resolvase/invertase-type recombinase catalytic" evidence="3">
    <location>
        <begin position="2"/>
        <end position="139"/>
    </location>
</feature>
<dbReference type="InterPro" id="IPR006119">
    <property type="entry name" value="Resolv_N"/>
</dbReference>